<dbReference type="PIRSF" id="PIRSF029477">
    <property type="entry name" value="UCP029477"/>
    <property type="match status" value="1"/>
</dbReference>
<dbReference type="InterPro" id="IPR011971">
    <property type="entry name" value="CHP02284"/>
</dbReference>
<sequence length="150" mass="17063">MQQGKTAAVLEDLIKINNDRIEGYEKAMKQAEDEDLKMLFGRMLEESRQYTEELNRLPGSQSDDGEKDTTMAGKIYRTWMDVKVSFGGADRHSILASCEFGEDAAQKSYRQALEQDLPEDVRTVVARQQAALKASHDKIRHLRDIEAVNK</sequence>
<dbReference type="InterPro" id="IPR012347">
    <property type="entry name" value="Ferritin-like"/>
</dbReference>
<proteinExistence type="predicted"/>
<dbReference type="InterPro" id="IPR019052">
    <property type="entry name" value="DUF2383"/>
</dbReference>
<dbReference type="OrthoDB" id="282393at2"/>
<organism evidence="2 3">
    <name type="scientific">Chitinophaga cymbidii</name>
    <dbReference type="NCBI Taxonomy" id="1096750"/>
    <lineage>
        <taxon>Bacteria</taxon>
        <taxon>Pseudomonadati</taxon>
        <taxon>Bacteroidota</taxon>
        <taxon>Chitinophagia</taxon>
        <taxon>Chitinophagales</taxon>
        <taxon>Chitinophagaceae</taxon>
        <taxon>Chitinophaga</taxon>
    </lineage>
</organism>
<comment type="caution">
    <text evidence="2">The sequence shown here is derived from an EMBL/GenBank/DDBJ whole genome shotgun (WGS) entry which is preliminary data.</text>
</comment>
<evidence type="ECO:0000313" key="2">
    <source>
        <dbReference type="EMBL" id="GEP95001.1"/>
    </source>
</evidence>
<dbReference type="NCBIfam" id="TIGR02284">
    <property type="entry name" value="PA2169 family four-helix-bundle protein"/>
    <property type="match status" value="1"/>
</dbReference>
<keyword evidence="3" id="KW-1185">Reference proteome</keyword>
<dbReference type="RefSeq" id="WP_146858889.1">
    <property type="nucleotide sequence ID" value="NZ_BKAU01000001.1"/>
</dbReference>
<dbReference type="AlphaFoldDB" id="A0A512RH29"/>
<dbReference type="Pfam" id="PF09537">
    <property type="entry name" value="DUF2383"/>
    <property type="match status" value="1"/>
</dbReference>
<feature type="domain" description="DUF2383" evidence="1">
    <location>
        <begin position="6"/>
        <end position="115"/>
    </location>
</feature>
<dbReference type="InterPro" id="IPR009078">
    <property type="entry name" value="Ferritin-like_SF"/>
</dbReference>
<evidence type="ECO:0000313" key="3">
    <source>
        <dbReference type="Proteomes" id="UP000321436"/>
    </source>
</evidence>
<reference evidence="2 3" key="1">
    <citation type="submission" date="2019-07" db="EMBL/GenBank/DDBJ databases">
        <title>Whole genome shotgun sequence of Chitinophaga cymbidii NBRC 109752.</title>
        <authorList>
            <person name="Hosoyama A."/>
            <person name="Uohara A."/>
            <person name="Ohji S."/>
            <person name="Ichikawa N."/>
        </authorList>
    </citation>
    <scope>NUCLEOTIDE SEQUENCE [LARGE SCALE GENOMIC DNA]</scope>
    <source>
        <strain evidence="2 3">NBRC 109752</strain>
    </source>
</reference>
<dbReference type="Gene3D" id="1.20.1260.10">
    <property type="match status" value="1"/>
</dbReference>
<dbReference type="EMBL" id="BKAU01000001">
    <property type="protein sequence ID" value="GEP95001.1"/>
    <property type="molecule type" value="Genomic_DNA"/>
</dbReference>
<dbReference type="Proteomes" id="UP000321436">
    <property type="component" value="Unassembled WGS sequence"/>
</dbReference>
<dbReference type="InterPro" id="IPR016920">
    <property type="entry name" value="UCP029477"/>
</dbReference>
<accession>A0A512RH29</accession>
<evidence type="ECO:0000259" key="1">
    <source>
        <dbReference type="Pfam" id="PF09537"/>
    </source>
</evidence>
<gene>
    <name evidence="2" type="ORF">CCY01nite_12610</name>
</gene>
<protein>
    <recommendedName>
        <fullName evidence="1">DUF2383 domain-containing protein</fullName>
    </recommendedName>
</protein>
<dbReference type="SUPFAM" id="SSF47240">
    <property type="entry name" value="Ferritin-like"/>
    <property type="match status" value="1"/>
</dbReference>
<name>A0A512RH29_9BACT</name>